<accession>A0A1Q3FJA8</accession>
<dbReference type="SUPFAM" id="SSF51445">
    <property type="entry name" value="(Trans)glycosidases"/>
    <property type="match status" value="1"/>
</dbReference>
<feature type="chain" id="PRO_5012704512" evidence="7">
    <location>
        <begin position="20"/>
        <end position="453"/>
    </location>
</feature>
<reference evidence="9" key="1">
    <citation type="submission" date="2017-01" db="EMBL/GenBank/DDBJ databases">
        <title>A deep insight into the sialotranscriptome of adult male and female Cluex tarsalis mosquitoes.</title>
        <authorList>
            <person name="Ribeiro J.M."/>
            <person name="Moreira F."/>
            <person name="Bernard K.A."/>
            <person name="Calvo E."/>
        </authorList>
    </citation>
    <scope>NUCLEOTIDE SEQUENCE</scope>
    <source>
        <strain evidence="9">Kern County</strain>
        <tissue evidence="9">Salivary glands</tissue>
    </source>
</reference>
<evidence type="ECO:0000256" key="2">
    <source>
        <dbReference type="ARBA" id="ARBA00006606"/>
    </source>
</evidence>
<dbReference type="GO" id="GO:0008061">
    <property type="term" value="F:chitin binding"/>
    <property type="evidence" value="ECO:0007669"/>
    <property type="project" value="InterPro"/>
</dbReference>
<keyword evidence="4 7" id="KW-0732">Signal</keyword>
<dbReference type="InterPro" id="IPR029070">
    <property type="entry name" value="Chitinase_insertion_sf"/>
</dbReference>
<dbReference type="Pfam" id="PF00704">
    <property type="entry name" value="Glyco_hydro_18"/>
    <property type="match status" value="1"/>
</dbReference>
<evidence type="ECO:0000256" key="7">
    <source>
        <dbReference type="SAM" id="SignalP"/>
    </source>
</evidence>
<keyword evidence="6" id="KW-0325">Glycoprotein</keyword>
<dbReference type="GO" id="GO:0005975">
    <property type="term" value="P:carbohydrate metabolic process"/>
    <property type="evidence" value="ECO:0007669"/>
    <property type="project" value="InterPro"/>
</dbReference>
<evidence type="ECO:0000256" key="6">
    <source>
        <dbReference type="ARBA" id="ARBA00023180"/>
    </source>
</evidence>
<dbReference type="FunFam" id="3.20.20.80:FF:000071">
    <property type="entry name" value="Imaginal disc growth factor"/>
    <property type="match status" value="1"/>
</dbReference>
<evidence type="ECO:0000259" key="8">
    <source>
        <dbReference type="PROSITE" id="PS51910"/>
    </source>
</evidence>
<dbReference type="PROSITE" id="PS51910">
    <property type="entry name" value="GH18_2"/>
    <property type="match status" value="1"/>
</dbReference>
<name>A0A1Q3FJA8_CULTA</name>
<dbReference type="GO" id="GO:0005576">
    <property type="term" value="C:extracellular region"/>
    <property type="evidence" value="ECO:0007669"/>
    <property type="project" value="UniProtKB-SubCell"/>
</dbReference>
<dbReference type="PANTHER" id="PTHR11177">
    <property type="entry name" value="CHITINASE"/>
    <property type="match status" value="1"/>
</dbReference>
<comment type="similarity">
    <text evidence="2">Belongs to the glycosyl hydrolase 18 family. IDGF subfamily.</text>
</comment>
<dbReference type="GO" id="GO:0006032">
    <property type="term" value="P:chitin catabolic process"/>
    <property type="evidence" value="ECO:0007669"/>
    <property type="project" value="TreeGrafter"/>
</dbReference>
<sequence length="453" mass="49641">MWLKSGALLLLAVLALTNANTTANTSNPGTPVSTQRKVLCYYEGSTALREGLGKSIIADIEPALPLCTHLIYGYAGINADNYNVRSLNEALDLDSGKGQFRAVTTDLKRRFPTLKVLLGVGFFKDPTDEKTADKYLTLLESGGSRTAFINSLYALVKSYNFDGADIAWQFRQTKPKKIRGIGGSIWHGFKKVFTGDSVLDPKADEHKEAFTVLIRDLRNAFEHDRLQVGLTVLPHVNESMFMDAFLLKDSVEYVHLAAFDQKTPERNPSEADYTSPLYEPTGDGERIAANNVDAEVQYWLTNKTPPSKIVVGIASHGRGWKLPEDSGPVPPVTVDGPSPAGPYINESGRYSYTEICTQLPGSRLSTLDGAAPLQTQGDPKRAGLYAYRVKDKKKKLKGMWVSFEGPESAAVKGAYVKAKGLGGISIFDLSNDDFRGLCTDEKFPILKAARNMM</sequence>
<evidence type="ECO:0000256" key="3">
    <source>
        <dbReference type="ARBA" id="ARBA00022525"/>
    </source>
</evidence>
<dbReference type="Gene3D" id="3.20.20.80">
    <property type="entry name" value="Glycosidases"/>
    <property type="match status" value="1"/>
</dbReference>
<evidence type="ECO:0000313" key="9">
    <source>
        <dbReference type="EMBL" id="JAV27667.1"/>
    </source>
</evidence>
<keyword evidence="5" id="KW-1015">Disulfide bond</keyword>
<protein>
    <submittedName>
        <fullName evidence="9">Putative catalytically inactive chitinase-like lectin</fullName>
    </submittedName>
</protein>
<organism evidence="9">
    <name type="scientific">Culex tarsalis</name>
    <name type="common">Encephalitis mosquito</name>
    <dbReference type="NCBI Taxonomy" id="7177"/>
    <lineage>
        <taxon>Eukaryota</taxon>
        <taxon>Metazoa</taxon>
        <taxon>Ecdysozoa</taxon>
        <taxon>Arthropoda</taxon>
        <taxon>Hexapoda</taxon>
        <taxon>Insecta</taxon>
        <taxon>Pterygota</taxon>
        <taxon>Neoptera</taxon>
        <taxon>Endopterygota</taxon>
        <taxon>Diptera</taxon>
        <taxon>Nematocera</taxon>
        <taxon>Culicoidea</taxon>
        <taxon>Culicidae</taxon>
        <taxon>Culicinae</taxon>
        <taxon>Culicini</taxon>
        <taxon>Culex</taxon>
        <taxon>Culex</taxon>
    </lineage>
</organism>
<dbReference type="GO" id="GO:0030246">
    <property type="term" value="F:carbohydrate binding"/>
    <property type="evidence" value="ECO:0007669"/>
    <property type="project" value="UniProtKB-KW"/>
</dbReference>
<dbReference type="InterPro" id="IPR011583">
    <property type="entry name" value="Chitinase_II/V-like_cat"/>
</dbReference>
<evidence type="ECO:0000256" key="4">
    <source>
        <dbReference type="ARBA" id="ARBA00022729"/>
    </source>
</evidence>
<keyword evidence="3" id="KW-0964">Secreted</keyword>
<dbReference type="SMART" id="SM00636">
    <property type="entry name" value="Glyco_18"/>
    <property type="match status" value="1"/>
</dbReference>
<dbReference type="EMBL" id="GFDL01007378">
    <property type="protein sequence ID" value="JAV27667.1"/>
    <property type="molecule type" value="Transcribed_RNA"/>
</dbReference>
<dbReference type="PANTHER" id="PTHR11177:SF235">
    <property type="entry name" value="CHITINASE-LIKE PROTEIN IDGF1-RELATED"/>
    <property type="match status" value="1"/>
</dbReference>
<feature type="domain" description="GH18" evidence="8">
    <location>
        <begin position="36"/>
        <end position="453"/>
    </location>
</feature>
<dbReference type="AlphaFoldDB" id="A0A1Q3FJA8"/>
<dbReference type="InterPro" id="IPR050314">
    <property type="entry name" value="Glycosyl_Hydrlase_18"/>
</dbReference>
<dbReference type="InterPro" id="IPR001223">
    <property type="entry name" value="Glyco_hydro18_cat"/>
</dbReference>
<dbReference type="SUPFAM" id="SSF54556">
    <property type="entry name" value="Chitinase insertion domain"/>
    <property type="match status" value="1"/>
</dbReference>
<evidence type="ECO:0000256" key="1">
    <source>
        <dbReference type="ARBA" id="ARBA00004613"/>
    </source>
</evidence>
<keyword evidence="9" id="KW-0430">Lectin</keyword>
<feature type="signal peptide" evidence="7">
    <location>
        <begin position="1"/>
        <end position="19"/>
    </location>
</feature>
<comment type="subcellular location">
    <subcellularLocation>
        <location evidence="1">Secreted</location>
    </subcellularLocation>
</comment>
<dbReference type="InterPro" id="IPR017853">
    <property type="entry name" value="GH"/>
</dbReference>
<evidence type="ECO:0000256" key="5">
    <source>
        <dbReference type="ARBA" id="ARBA00023157"/>
    </source>
</evidence>
<dbReference type="Gene3D" id="3.10.50.10">
    <property type="match status" value="1"/>
</dbReference>
<proteinExistence type="inferred from homology"/>
<dbReference type="GO" id="GO:0004568">
    <property type="term" value="F:chitinase activity"/>
    <property type="evidence" value="ECO:0007669"/>
    <property type="project" value="TreeGrafter"/>
</dbReference>